<reference evidence="2" key="1">
    <citation type="submission" date="2016-10" db="EMBL/GenBank/DDBJ databases">
        <authorList>
            <person name="Varghese N."/>
            <person name="Submissions S."/>
        </authorList>
    </citation>
    <scope>NUCLEOTIDE SEQUENCE [LARGE SCALE GENOMIC DNA]</scope>
    <source>
        <strain evidence="2">DSM 24740</strain>
    </source>
</reference>
<accession>A0A1H9MR03</accession>
<evidence type="ECO:0000313" key="2">
    <source>
        <dbReference type="Proteomes" id="UP000199021"/>
    </source>
</evidence>
<dbReference type="Proteomes" id="UP000199021">
    <property type="component" value="Unassembled WGS sequence"/>
</dbReference>
<gene>
    <name evidence="1" type="ORF">SAMN05444359_1316</name>
</gene>
<dbReference type="InParanoid" id="A0A1H9MR03"/>
<evidence type="ECO:0000313" key="1">
    <source>
        <dbReference type="EMBL" id="SER26136.1"/>
    </source>
</evidence>
<sequence length="62" mass="6880">MPLFPCDSSYNSDLKGSMSTTYGGKDEKKTFYSPSLSKFVGGDFFYMPSPQFLLKHSALLPS</sequence>
<organism evidence="1 2">
    <name type="scientific">Neolewinella agarilytica</name>
    <dbReference type="NCBI Taxonomy" id="478744"/>
    <lineage>
        <taxon>Bacteria</taxon>
        <taxon>Pseudomonadati</taxon>
        <taxon>Bacteroidota</taxon>
        <taxon>Saprospiria</taxon>
        <taxon>Saprospirales</taxon>
        <taxon>Lewinellaceae</taxon>
        <taxon>Neolewinella</taxon>
    </lineage>
</organism>
<proteinExistence type="predicted"/>
<keyword evidence="2" id="KW-1185">Reference proteome</keyword>
<dbReference type="AlphaFoldDB" id="A0A1H9MR03"/>
<dbReference type="EMBL" id="FOFB01000031">
    <property type="protein sequence ID" value="SER26136.1"/>
    <property type="molecule type" value="Genomic_DNA"/>
</dbReference>
<protein>
    <submittedName>
        <fullName evidence="1">Uncharacterized protein</fullName>
    </submittedName>
</protein>
<name>A0A1H9MR03_9BACT</name>
<dbReference type="STRING" id="478744.SAMN05444359_1316"/>